<keyword evidence="1" id="KW-0472">Membrane</keyword>
<gene>
    <name evidence="2" type="ORF">GCM10011614_13020</name>
</gene>
<feature type="transmembrane region" description="Helical" evidence="1">
    <location>
        <begin position="7"/>
        <end position="27"/>
    </location>
</feature>
<organism evidence="2 3">
    <name type="scientific">Novosphingobium colocasiae</name>
    <dbReference type="NCBI Taxonomy" id="1256513"/>
    <lineage>
        <taxon>Bacteria</taxon>
        <taxon>Pseudomonadati</taxon>
        <taxon>Pseudomonadota</taxon>
        <taxon>Alphaproteobacteria</taxon>
        <taxon>Sphingomonadales</taxon>
        <taxon>Sphingomonadaceae</taxon>
        <taxon>Novosphingobium</taxon>
    </lineage>
</organism>
<proteinExistence type="predicted"/>
<keyword evidence="1" id="KW-0812">Transmembrane</keyword>
<feature type="transmembrane region" description="Helical" evidence="1">
    <location>
        <begin position="39"/>
        <end position="58"/>
    </location>
</feature>
<evidence type="ECO:0000313" key="2">
    <source>
        <dbReference type="EMBL" id="GGY99486.1"/>
    </source>
</evidence>
<feature type="transmembrane region" description="Helical" evidence="1">
    <location>
        <begin position="70"/>
        <end position="91"/>
    </location>
</feature>
<dbReference type="EMBL" id="BMZA01000003">
    <property type="protein sequence ID" value="GGY99486.1"/>
    <property type="molecule type" value="Genomic_DNA"/>
</dbReference>
<accession>A0A918UE74</accession>
<dbReference type="RefSeq" id="WP_189620329.1">
    <property type="nucleotide sequence ID" value="NZ_BMZA01000003.1"/>
</dbReference>
<evidence type="ECO:0000313" key="3">
    <source>
        <dbReference type="Proteomes" id="UP000648075"/>
    </source>
</evidence>
<dbReference type="AlphaFoldDB" id="A0A918UE74"/>
<keyword evidence="1" id="KW-1133">Transmembrane helix</keyword>
<protein>
    <submittedName>
        <fullName evidence="2">Uncharacterized protein</fullName>
    </submittedName>
</protein>
<reference evidence="2" key="2">
    <citation type="submission" date="2020-09" db="EMBL/GenBank/DDBJ databases">
        <authorList>
            <person name="Sun Q."/>
            <person name="Kim S."/>
        </authorList>
    </citation>
    <scope>NUCLEOTIDE SEQUENCE</scope>
    <source>
        <strain evidence="2">KCTC 32255</strain>
    </source>
</reference>
<reference evidence="2" key="1">
    <citation type="journal article" date="2014" name="Int. J. Syst. Evol. Microbiol.">
        <title>Complete genome sequence of Corynebacterium casei LMG S-19264T (=DSM 44701T), isolated from a smear-ripened cheese.</title>
        <authorList>
            <consortium name="US DOE Joint Genome Institute (JGI-PGF)"/>
            <person name="Walter F."/>
            <person name="Albersmeier A."/>
            <person name="Kalinowski J."/>
            <person name="Ruckert C."/>
        </authorList>
    </citation>
    <scope>NUCLEOTIDE SEQUENCE</scope>
    <source>
        <strain evidence="2">KCTC 32255</strain>
    </source>
</reference>
<name>A0A918UE74_9SPHN</name>
<evidence type="ECO:0000256" key="1">
    <source>
        <dbReference type="SAM" id="Phobius"/>
    </source>
</evidence>
<sequence length="94" mass="10039">MARHHHVLNAASNLLGIALLIITGLRVSGLAARSIGDEIAWCAAACFSIACVLSYAALRREPEPSRFESWADRVFMIGLLALVACVAVFGLTDL</sequence>
<comment type="caution">
    <text evidence="2">The sequence shown here is derived from an EMBL/GenBank/DDBJ whole genome shotgun (WGS) entry which is preliminary data.</text>
</comment>
<dbReference type="Proteomes" id="UP000648075">
    <property type="component" value="Unassembled WGS sequence"/>
</dbReference>
<keyword evidence="3" id="KW-1185">Reference proteome</keyword>